<evidence type="ECO:0000313" key="2">
    <source>
        <dbReference type="Proteomes" id="UP000028933"/>
    </source>
</evidence>
<dbReference type="AlphaFoldDB" id="A0A077EGF0"/>
<dbReference type="Proteomes" id="UP000028933">
    <property type="component" value="Chromosome"/>
</dbReference>
<accession>A0A077EGF0</accession>
<dbReference type="HOGENOM" id="CLU_3343163_0_0_10"/>
<dbReference type="STRING" id="1338011.BD94_2762"/>
<dbReference type="KEGG" id="eao:BD94_2762"/>
<gene>
    <name evidence="1" type="ORF">BD94_2762</name>
</gene>
<reference evidence="1" key="1">
    <citation type="journal article" date="2013" name="Lancet">
        <title>First case of E anophelis outbreak in an intensive-care unit.</title>
        <authorList>
            <person name="Teo J."/>
            <person name="Tan S.Y."/>
            <person name="Tay M."/>
            <person name="Ding Y."/>
            <person name="Kjelleberg S."/>
            <person name="Givskov M."/>
            <person name="Lin R.T."/>
            <person name="Yang L."/>
        </authorList>
    </citation>
    <scope>NUCLEOTIDE SEQUENCE [LARGE SCALE GENOMIC DNA]</scope>
    <source>
        <strain evidence="1">NUHP1</strain>
    </source>
</reference>
<organism evidence="1 2">
    <name type="scientific">Elizabethkingia anophelis NUHP1</name>
    <dbReference type="NCBI Taxonomy" id="1338011"/>
    <lineage>
        <taxon>Bacteria</taxon>
        <taxon>Pseudomonadati</taxon>
        <taxon>Bacteroidota</taxon>
        <taxon>Flavobacteriia</taxon>
        <taxon>Flavobacteriales</taxon>
        <taxon>Weeksellaceae</taxon>
        <taxon>Elizabethkingia</taxon>
    </lineage>
</organism>
<sequence length="37" mass="4324">MCNNENVKIVLKRFLGLNINLVLQFELTVKDLLSLYD</sequence>
<name>A0A077EGF0_9FLAO</name>
<dbReference type="EMBL" id="CP007547">
    <property type="protein sequence ID" value="AIL46537.1"/>
    <property type="molecule type" value="Genomic_DNA"/>
</dbReference>
<reference evidence="1" key="2">
    <citation type="journal article" date="2015" name="Genome Biol. Evol.">
        <title>Complete Genome Sequence and Transcriptomic Analysis of the Novel Pathogen Elizabethkingia anophelis in Response to Oxidative Stress.</title>
        <authorList>
            <person name="Li Y."/>
            <person name="Liu Y."/>
            <person name="Chew S.C."/>
            <person name="Tay M."/>
            <person name="Salido M.M."/>
            <person name="Teo J."/>
            <person name="Lauro F.M."/>
            <person name="Givskov M."/>
            <person name="Yang L."/>
        </authorList>
    </citation>
    <scope>NUCLEOTIDE SEQUENCE</scope>
    <source>
        <strain evidence="1">NUHP1</strain>
    </source>
</reference>
<evidence type="ECO:0000313" key="1">
    <source>
        <dbReference type="EMBL" id="AIL46537.1"/>
    </source>
</evidence>
<proteinExistence type="predicted"/>
<protein>
    <submittedName>
        <fullName evidence="1">Uncharacterized protein</fullName>
    </submittedName>
</protein>